<proteinExistence type="predicted"/>
<sequence>MPGGKITSHGSYLAFSSAFIAVRNIRDKFKHYGAVPLKKRNFKKEKTVCVCEREMGWEICGW</sequence>
<accession>A0ABD3TSY8</accession>
<comment type="caution">
    <text evidence="1">The sequence shown here is derived from an EMBL/GenBank/DDBJ whole genome shotgun (WGS) entry which is preliminary data.</text>
</comment>
<keyword evidence="2" id="KW-1185">Reference proteome</keyword>
<name>A0ABD3TSY8_9LAMI</name>
<gene>
    <name evidence="1" type="ORF">ACJIZ3_024830</name>
</gene>
<reference evidence="1 2" key="1">
    <citation type="submission" date="2024-12" db="EMBL/GenBank/DDBJ databases">
        <title>The unique morphological basis and parallel evolutionary history of personate flowers in Penstemon.</title>
        <authorList>
            <person name="Depatie T.H."/>
            <person name="Wessinger C.A."/>
        </authorList>
    </citation>
    <scope>NUCLEOTIDE SEQUENCE [LARGE SCALE GENOMIC DNA]</scope>
    <source>
        <strain evidence="1">WTNN_2</strain>
        <tissue evidence="1">Leaf</tissue>
    </source>
</reference>
<dbReference type="EMBL" id="JBJXBP010000003">
    <property type="protein sequence ID" value="KAL3840239.1"/>
    <property type="molecule type" value="Genomic_DNA"/>
</dbReference>
<organism evidence="1 2">
    <name type="scientific">Penstemon smallii</name>
    <dbReference type="NCBI Taxonomy" id="265156"/>
    <lineage>
        <taxon>Eukaryota</taxon>
        <taxon>Viridiplantae</taxon>
        <taxon>Streptophyta</taxon>
        <taxon>Embryophyta</taxon>
        <taxon>Tracheophyta</taxon>
        <taxon>Spermatophyta</taxon>
        <taxon>Magnoliopsida</taxon>
        <taxon>eudicotyledons</taxon>
        <taxon>Gunneridae</taxon>
        <taxon>Pentapetalae</taxon>
        <taxon>asterids</taxon>
        <taxon>lamiids</taxon>
        <taxon>Lamiales</taxon>
        <taxon>Plantaginaceae</taxon>
        <taxon>Cheloneae</taxon>
        <taxon>Penstemon</taxon>
    </lineage>
</organism>
<dbReference type="AlphaFoldDB" id="A0ABD3TSY8"/>
<evidence type="ECO:0000313" key="1">
    <source>
        <dbReference type="EMBL" id="KAL3840239.1"/>
    </source>
</evidence>
<dbReference type="Proteomes" id="UP001634393">
    <property type="component" value="Unassembled WGS sequence"/>
</dbReference>
<evidence type="ECO:0000313" key="2">
    <source>
        <dbReference type="Proteomes" id="UP001634393"/>
    </source>
</evidence>
<protein>
    <submittedName>
        <fullName evidence="1">Uncharacterized protein</fullName>
    </submittedName>
</protein>